<sequence>ELLNAFRQHYHRYESRVHEAIANSADAMVIWRLGDDLEQYLGLVDEYRGIFPEEELTLILQNGAIMQNDIRLQYQDAVDRSHHG</sequence>
<dbReference type="AlphaFoldDB" id="A0AAW0ASK7"/>
<name>A0AAW0ASK7_9AGAR</name>
<proteinExistence type="predicted"/>
<accession>A0AAW0ASK7</accession>
<dbReference type="EMBL" id="JAWWNJ010000050">
    <property type="protein sequence ID" value="KAK7016492.1"/>
    <property type="molecule type" value="Genomic_DNA"/>
</dbReference>
<reference evidence="1 2" key="1">
    <citation type="journal article" date="2024" name="J Genomics">
        <title>Draft genome sequencing and assembly of Favolaschia claudopus CIRM-BRFM 2984 isolated from oak limbs.</title>
        <authorList>
            <person name="Navarro D."/>
            <person name="Drula E."/>
            <person name="Chaduli D."/>
            <person name="Cazenave R."/>
            <person name="Ahrendt S."/>
            <person name="Wang J."/>
            <person name="Lipzen A."/>
            <person name="Daum C."/>
            <person name="Barry K."/>
            <person name="Grigoriev I.V."/>
            <person name="Favel A."/>
            <person name="Rosso M.N."/>
            <person name="Martin F."/>
        </authorList>
    </citation>
    <scope>NUCLEOTIDE SEQUENCE [LARGE SCALE GENOMIC DNA]</scope>
    <source>
        <strain evidence="1 2">CIRM-BRFM 2984</strain>
    </source>
</reference>
<gene>
    <name evidence="1" type="ORF">R3P38DRAFT_2412740</name>
</gene>
<feature type="non-terminal residue" evidence="1">
    <location>
        <position position="84"/>
    </location>
</feature>
<evidence type="ECO:0000313" key="2">
    <source>
        <dbReference type="Proteomes" id="UP001362999"/>
    </source>
</evidence>
<keyword evidence="2" id="KW-1185">Reference proteome</keyword>
<comment type="caution">
    <text evidence="1">The sequence shown here is derived from an EMBL/GenBank/DDBJ whole genome shotgun (WGS) entry which is preliminary data.</text>
</comment>
<feature type="non-terminal residue" evidence="1">
    <location>
        <position position="1"/>
    </location>
</feature>
<dbReference type="Proteomes" id="UP001362999">
    <property type="component" value="Unassembled WGS sequence"/>
</dbReference>
<evidence type="ECO:0000313" key="1">
    <source>
        <dbReference type="EMBL" id="KAK7016492.1"/>
    </source>
</evidence>
<protein>
    <submittedName>
        <fullName evidence="1">Uncharacterized protein</fullName>
    </submittedName>
</protein>
<organism evidence="1 2">
    <name type="scientific">Favolaschia claudopus</name>
    <dbReference type="NCBI Taxonomy" id="2862362"/>
    <lineage>
        <taxon>Eukaryota</taxon>
        <taxon>Fungi</taxon>
        <taxon>Dikarya</taxon>
        <taxon>Basidiomycota</taxon>
        <taxon>Agaricomycotina</taxon>
        <taxon>Agaricomycetes</taxon>
        <taxon>Agaricomycetidae</taxon>
        <taxon>Agaricales</taxon>
        <taxon>Marasmiineae</taxon>
        <taxon>Mycenaceae</taxon>
        <taxon>Favolaschia</taxon>
    </lineage>
</organism>